<dbReference type="CDD" id="cd09212">
    <property type="entry name" value="PUB"/>
    <property type="match status" value="1"/>
</dbReference>
<dbReference type="SUPFAM" id="SSF52833">
    <property type="entry name" value="Thioredoxin-like"/>
    <property type="match status" value="1"/>
</dbReference>
<comment type="caution">
    <text evidence="4">The sequence shown here is derived from an EMBL/GenBank/DDBJ whole genome shotgun (WGS) entry which is preliminary data.</text>
</comment>
<dbReference type="Gene3D" id="1.20.58.2190">
    <property type="match status" value="1"/>
</dbReference>
<dbReference type="Pfam" id="PF00085">
    <property type="entry name" value="Thioredoxin"/>
    <property type="match status" value="1"/>
</dbReference>
<dbReference type="VEuPathDB" id="FungiDB:H257_13002"/>
<organism evidence="4 5">
    <name type="scientific">Aphanomyces astaci</name>
    <name type="common">Crayfish plague agent</name>
    <dbReference type="NCBI Taxonomy" id="112090"/>
    <lineage>
        <taxon>Eukaryota</taxon>
        <taxon>Sar</taxon>
        <taxon>Stramenopiles</taxon>
        <taxon>Oomycota</taxon>
        <taxon>Saprolegniomycetes</taxon>
        <taxon>Saprolegniales</taxon>
        <taxon>Verrucalvaceae</taxon>
        <taxon>Aphanomyces</taxon>
    </lineage>
</organism>
<feature type="region of interest" description="Disordered" evidence="2">
    <location>
        <begin position="387"/>
        <end position="416"/>
    </location>
</feature>
<keyword evidence="1" id="KW-0175">Coiled coil</keyword>
<dbReference type="PROSITE" id="PS51352">
    <property type="entry name" value="THIOREDOXIN_2"/>
    <property type="match status" value="1"/>
</dbReference>
<dbReference type="Gene3D" id="3.40.30.10">
    <property type="entry name" value="Glutaredoxin"/>
    <property type="match status" value="1"/>
</dbReference>
<evidence type="ECO:0000256" key="2">
    <source>
        <dbReference type="SAM" id="MobiDB-lite"/>
    </source>
</evidence>
<dbReference type="InterPro" id="IPR036339">
    <property type="entry name" value="PUB-like_dom_sf"/>
</dbReference>
<feature type="non-terminal residue" evidence="4">
    <location>
        <position position="1"/>
    </location>
</feature>
<feature type="domain" description="Thioredoxin" evidence="3">
    <location>
        <begin position="10"/>
        <end position="127"/>
    </location>
</feature>
<dbReference type="PRINTS" id="PR00421">
    <property type="entry name" value="THIOREDOXIN"/>
</dbReference>
<dbReference type="PANTHER" id="PTHR46713:SF1">
    <property type="entry name" value="F13M7.16 PROTEIN"/>
    <property type="match status" value="1"/>
</dbReference>
<dbReference type="SUPFAM" id="SSF143503">
    <property type="entry name" value="PUG domain-like"/>
    <property type="match status" value="1"/>
</dbReference>
<evidence type="ECO:0000313" key="4">
    <source>
        <dbReference type="EMBL" id="RHY94105.1"/>
    </source>
</evidence>
<name>A0A397ELB3_APHAT</name>
<evidence type="ECO:0000259" key="3">
    <source>
        <dbReference type="PROSITE" id="PS51352"/>
    </source>
</evidence>
<accession>A0A397ELB3</accession>
<sequence length="523" mass="58079">GLEREFRRFLAVPSAAKIIFMGVVEVHGQSDFNAKLRGAGGKLVVVDFTATWCGPCQMIKPTFHQWANELQDVVFLEVNEANNDDVIHSIGIRGFPTFHLYINAQKVDELVGADVNSLRRKIDTWRASAGYNPFASEGVTLGSGGIDRLFLSKQPTNGVMVGATWEDPRDARLRKFNQDASAALRNVAAPVAAPPTLTDEDEQKEDDELVKALLLSQQELKDAQADQAATSSETSHLEIPPVNAAFLEQSLLATTDQMSLEAAISWIAEHQEDADIDAPIQFIDLAKQRKELTTEEKQAKVAELKRRIDEKKAQRAAQAKKDDVAREIARRNMGKDMASAREEYDAIQTRLVREKQAREKAEAKRERERLLKQIELDKAERRARKLAAATSLDAPERVSTTDVAAPSPGKPAATPEMQMQTSIDRLSQYRVGNDGLTALKTLLVYVTNVLDKPTELDKYGKINSANPAFKKRVGSFIGGLSFLRAIGFEKDLDGDLFVLHEPNEPRLRDAKLRLQKAIDAFPQ</sequence>
<dbReference type="CDD" id="cd02947">
    <property type="entry name" value="TRX_family"/>
    <property type="match status" value="1"/>
</dbReference>
<dbReference type="InterPro" id="IPR018997">
    <property type="entry name" value="PUB_domain"/>
</dbReference>
<protein>
    <recommendedName>
        <fullName evidence="3">Thioredoxin domain-containing protein</fullName>
    </recommendedName>
</protein>
<dbReference type="PROSITE" id="PS00194">
    <property type="entry name" value="THIOREDOXIN_1"/>
    <property type="match status" value="1"/>
</dbReference>
<dbReference type="InterPro" id="IPR036249">
    <property type="entry name" value="Thioredoxin-like_sf"/>
</dbReference>
<evidence type="ECO:0000256" key="1">
    <source>
        <dbReference type="SAM" id="Coils"/>
    </source>
</evidence>
<dbReference type="EMBL" id="QUTE01017196">
    <property type="protein sequence ID" value="RHY94105.1"/>
    <property type="molecule type" value="Genomic_DNA"/>
</dbReference>
<dbReference type="AlphaFoldDB" id="A0A397ELB3"/>
<reference evidence="4 5" key="1">
    <citation type="submission" date="2018-08" db="EMBL/GenBank/DDBJ databases">
        <title>Aphanomyces genome sequencing and annotation.</title>
        <authorList>
            <person name="Minardi D."/>
            <person name="Oidtmann B."/>
            <person name="Van Der Giezen M."/>
            <person name="Studholme D.J."/>
        </authorList>
    </citation>
    <scope>NUCLEOTIDE SEQUENCE [LARGE SCALE GENOMIC DNA]</scope>
    <source>
        <strain evidence="4 5">197901</strain>
    </source>
</reference>
<evidence type="ECO:0000313" key="5">
    <source>
        <dbReference type="Proteomes" id="UP000266196"/>
    </source>
</evidence>
<proteinExistence type="predicted"/>
<dbReference type="PANTHER" id="PTHR46713">
    <property type="entry name" value="F13M7.16 PROTEIN"/>
    <property type="match status" value="1"/>
</dbReference>
<dbReference type="InterPro" id="IPR017937">
    <property type="entry name" value="Thioredoxin_CS"/>
</dbReference>
<dbReference type="Proteomes" id="UP000266196">
    <property type="component" value="Unassembled WGS sequence"/>
</dbReference>
<dbReference type="InterPro" id="IPR013766">
    <property type="entry name" value="Thioredoxin_domain"/>
</dbReference>
<dbReference type="Pfam" id="PF09409">
    <property type="entry name" value="PUB"/>
    <property type="match status" value="1"/>
</dbReference>
<gene>
    <name evidence="4" type="ORF">DYB31_002603</name>
</gene>
<feature type="coiled-coil region" evidence="1">
    <location>
        <begin position="285"/>
        <end position="380"/>
    </location>
</feature>
<dbReference type="SMART" id="SM00580">
    <property type="entry name" value="PUG"/>
    <property type="match status" value="1"/>
</dbReference>